<keyword evidence="1" id="KW-0812">Transmembrane</keyword>
<dbReference type="EMBL" id="CP044399">
    <property type="protein sequence ID" value="QFI38033.1"/>
    <property type="molecule type" value="Genomic_DNA"/>
</dbReference>
<protein>
    <submittedName>
        <fullName evidence="2">Magnesium transporter</fullName>
    </submittedName>
</protein>
<evidence type="ECO:0000313" key="2">
    <source>
        <dbReference type="EMBL" id="QFI38033.1"/>
    </source>
</evidence>
<sequence length="173" mass="19573">MNILKSIFRVITIICTVLFKFTCFMSLMLCGAYLLAPLGKINSKGIDLSTFTNTPNDTMMIVFNSEYFSGYLFSVTLAVVIFVVYLLWQLHEVAVHKAQEQNSTHIQLVFALSLCGLFIHKAWWVLAIIIAFANWKHIGASLTDIIKNSLATRHSRAEIDEVNKVMNEEAKSH</sequence>
<evidence type="ECO:0000256" key="1">
    <source>
        <dbReference type="SAM" id="Phobius"/>
    </source>
</evidence>
<dbReference type="RefSeq" id="WP_019441794.1">
    <property type="nucleotide sequence ID" value="NZ_ALOE01000022.1"/>
</dbReference>
<feature type="transmembrane region" description="Helical" evidence="1">
    <location>
        <begin position="7"/>
        <end position="35"/>
    </location>
</feature>
<dbReference type="Proteomes" id="UP000327424">
    <property type="component" value="Chromosome"/>
</dbReference>
<feature type="transmembrane region" description="Helical" evidence="1">
    <location>
        <begin position="108"/>
        <end position="133"/>
    </location>
</feature>
<gene>
    <name evidence="2" type="ORF">FR932_09310</name>
</gene>
<dbReference type="AlphaFoldDB" id="A0A5J6WJ28"/>
<proteinExistence type="predicted"/>
<evidence type="ECO:0000313" key="3">
    <source>
        <dbReference type="Proteomes" id="UP000327424"/>
    </source>
</evidence>
<organism evidence="2 3">
    <name type="scientific">Moritella marina ATCC 15381</name>
    <dbReference type="NCBI Taxonomy" id="1202962"/>
    <lineage>
        <taxon>Bacteria</taxon>
        <taxon>Pseudomonadati</taxon>
        <taxon>Pseudomonadota</taxon>
        <taxon>Gammaproteobacteria</taxon>
        <taxon>Alteromonadales</taxon>
        <taxon>Moritellaceae</taxon>
        <taxon>Moritella</taxon>
    </lineage>
</organism>
<keyword evidence="1" id="KW-1133">Transmembrane helix</keyword>
<feature type="transmembrane region" description="Helical" evidence="1">
    <location>
        <begin position="68"/>
        <end position="88"/>
    </location>
</feature>
<accession>A0A5J6WJ28</accession>
<reference evidence="2 3" key="1">
    <citation type="submission" date="2019-09" db="EMBL/GenBank/DDBJ databases">
        <title>Hybrid Assembly of the complete Genome of the Deep-Sea Bacterium Moritella marina from long Nanopore and Illumina reads.</title>
        <authorList>
            <person name="Magin S."/>
            <person name="Georgoulis A."/>
            <person name="Papadimitriou K."/>
            <person name="Iliakis G."/>
            <person name="Vorgias C.E."/>
        </authorList>
    </citation>
    <scope>NUCLEOTIDE SEQUENCE [LARGE SCALE GENOMIC DNA]</scope>
    <source>
        <strain evidence="2 3">MP-1</strain>
    </source>
</reference>
<name>A0A5J6WJ28_MORMI</name>
<keyword evidence="3" id="KW-1185">Reference proteome</keyword>
<keyword evidence="1" id="KW-0472">Membrane</keyword>
<dbReference type="OrthoDB" id="5873362at2"/>
<dbReference type="KEGG" id="mmaa:FR932_09310"/>